<dbReference type="CDD" id="cd12107">
    <property type="entry name" value="Hemerythrin"/>
    <property type="match status" value="1"/>
</dbReference>
<reference evidence="7" key="1">
    <citation type="journal article" date="2019" name="Int. J. Syst. Evol. Microbiol.">
        <title>The Global Catalogue of Microorganisms (GCM) 10K type strain sequencing project: providing services to taxonomists for standard genome sequencing and annotation.</title>
        <authorList>
            <consortium name="The Broad Institute Genomics Platform"/>
            <consortium name="The Broad Institute Genome Sequencing Center for Infectious Disease"/>
            <person name="Wu L."/>
            <person name="Ma J."/>
        </authorList>
    </citation>
    <scope>NUCLEOTIDE SEQUENCE [LARGE SCALE GENOMIC DNA]</scope>
    <source>
        <strain evidence="7">CCUG 54939</strain>
    </source>
</reference>
<protein>
    <submittedName>
        <fullName evidence="6">Bacteriohemerythrin</fullName>
    </submittedName>
</protein>
<dbReference type="Pfam" id="PF01814">
    <property type="entry name" value="Hemerythrin"/>
    <property type="match status" value="1"/>
</dbReference>
<name>A0ABV8CKZ4_9GAMM</name>
<dbReference type="InterPro" id="IPR050669">
    <property type="entry name" value="Hemerythrin"/>
</dbReference>
<keyword evidence="4" id="KW-0408">Iron</keyword>
<dbReference type="PANTHER" id="PTHR37164">
    <property type="entry name" value="BACTERIOHEMERYTHRIN"/>
    <property type="match status" value="1"/>
</dbReference>
<dbReference type="InterPro" id="IPR035938">
    <property type="entry name" value="Hemerythrin-like_sf"/>
</dbReference>
<dbReference type="SUPFAM" id="SSF47188">
    <property type="entry name" value="Hemerythrin-like"/>
    <property type="match status" value="1"/>
</dbReference>
<evidence type="ECO:0000256" key="4">
    <source>
        <dbReference type="ARBA" id="ARBA00023004"/>
    </source>
</evidence>
<comment type="caution">
    <text evidence="6">The sequence shown here is derived from an EMBL/GenBank/DDBJ whole genome shotgun (WGS) entry which is preliminary data.</text>
</comment>
<evidence type="ECO:0000313" key="7">
    <source>
        <dbReference type="Proteomes" id="UP001595692"/>
    </source>
</evidence>
<dbReference type="Proteomes" id="UP001595692">
    <property type="component" value="Unassembled WGS sequence"/>
</dbReference>
<dbReference type="Gene3D" id="1.20.120.50">
    <property type="entry name" value="Hemerythrin-like"/>
    <property type="match status" value="1"/>
</dbReference>
<keyword evidence="7" id="KW-1185">Reference proteome</keyword>
<dbReference type="InterPro" id="IPR012312">
    <property type="entry name" value="Hemerythrin-like"/>
</dbReference>
<evidence type="ECO:0000256" key="1">
    <source>
        <dbReference type="ARBA" id="ARBA00010587"/>
    </source>
</evidence>
<keyword evidence="2" id="KW-0813">Transport</keyword>
<dbReference type="InterPro" id="IPR016131">
    <property type="entry name" value="Haemerythrin_Fe_BS"/>
</dbReference>
<accession>A0ABV8CKZ4</accession>
<proteinExistence type="inferred from homology"/>
<dbReference type="PANTHER" id="PTHR37164:SF1">
    <property type="entry name" value="BACTERIOHEMERYTHRIN"/>
    <property type="match status" value="1"/>
</dbReference>
<evidence type="ECO:0000259" key="5">
    <source>
        <dbReference type="Pfam" id="PF01814"/>
    </source>
</evidence>
<organism evidence="6 7">
    <name type="scientific">Pseudaeromonas sharmana</name>
    <dbReference type="NCBI Taxonomy" id="328412"/>
    <lineage>
        <taxon>Bacteria</taxon>
        <taxon>Pseudomonadati</taxon>
        <taxon>Pseudomonadota</taxon>
        <taxon>Gammaproteobacteria</taxon>
        <taxon>Aeromonadales</taxon>
        <taxon>Aeromonadaceae</taxon>
        <taxon>Pseudaeromonas</taxon>
    </lineage>
</organism>
<dbReference type="RefSeq" id="WP_377150819.1">
    <property type="nucleotide sequence ID" value="NZ_JBHSAF010000002.1"/>
</dbReference>
<dbReference type="PROSITE" id="PS00550">
    <property type="entry name" value="HEMERYTHRINS"/>
    <property type="match status" value="1"/>
</dbReference>
<feature type="domain" description="Hemerythrin-like" evidence="5">
    <location>
        <begin position="15"/>
        <end position="121"/>
    </location>
</feature>
<evidence type="ECO:0000256" key="3">
    <source>
        <dbReference type="ARBA" id="ARBA00022723"/>
    </source>
</evidence>
<sequence>MERHELGEELLTGHPLIDHQHQTLLSLIDSMAEAVANGASWPLMLPRLQLFVRLLEEHFRSEEQVMREQYYPDYAEHRAVHQHLLQQVRHWLHPSSEPTPDPQTLLETLYAVVLRHVEEEDLPLAFFMRRQARC</sequence>
<evidence type="ECO:0000256" key="2">
    <source>
        <dbReference type="ARBA" id="ARBA00022621"/>
    </source>
</evidence>
<dbReference type="EMBL" id="JBHSAF010000002">
    <property type="protein sequence ID" value="MFC3912680.1"/>
    <property type="molecule type" value="Genomic_DNA"/>
</dbReference>
<keyword evidence="2" id="KW-0561">Oxygen transport</keyword>
<evidence type="ECO:0000313" key="6">
    <source>
        <dbReference type="EMBL" id="MFC3912680.1"/>
    </source>
</evidence>
<dbReference type="InterPro" id="IPR012827">
    <property type="entry name" value="Hemerythrin_metal-bd"/>
</dbReference>
<dbReference type="NCBIfam" id="TIGR02481">
    <property type="entry name" value="hemeryth_dom"/>
    <property type="match status" value="1"/>
</dbReference>
<gene>
    <name evidence="6" type="ORF">ACFOSS_04230</name>
</gene>
<keyword evidence="3" id="KW-0479">Metal-binding</keyword>
<comment type="similarity">
    <text evidence="1">Belongs to the hemerythrin family.</text>
</comment>